<proteinExistence type="predicted"/>
<evidence type="ECO:0000313" key="3">
    <source>
        <dbReference type="Proteomes" id="UP000198959"/>
    </source>
</evidence>
<dbReference type="Proteomes" id="UP000198959">
    <property type="component" value="Unassembled WGS sequence"/>
</dbReference>
<gene>
    <name evidence="2" type="ORF">GA0074692_6370</name>
</gene>
<dbReference type="STRING" id="145854.GA0074692_6370"/>
<sequence length="122" mass="13036">MTDRDRAADRPLEESPEVAAAVDDETTVPQLVTGGGPDEDTPAFVTPGETPVERAGADELIGDPYAGTSGEGRVSLRTGAEQPWDPEDLAAARGQDPDRKNVERARRDLERDGRAAVERTVP</sequence>
<protein>
    <submittedName>
        <fullName evidence="2">Uncharacterized protein</fullName>
    </submittedName>
</protein>
<dbReference type="RefSeq" id="WP_091651311.1">
    <property type="nucleotide sequence ID" value="NZ_FMHW01000002.1"/>
</dbReference>
<feature type="compositionally biased region" description="Basic and acidic residues" evidence="1">
    <location>
        <begin position="1"/>
        <end position="13"/>
    </location>
</feature>
<keyword evidence="3" id="KW-1185">Reference proteome</keyword>
<feature type="region of interest" description="Disordered" evidence="1">
    <location>
        <begin position="1"/>
        <end position="122"/>
    </location>
</feature>
<reference evidence="3" key="1">
    <citation type="submission" date="2016-06" db="EMBL/GenBank/DDBJ databases">
        <authorList>
            <person name="Varghese N."/>
            <person name="Submissions Spin"/>
        </authorList>
    </citation>
    <scope>NUCLEOTIDE SEQUENCE [LARGE SCALE GENOMIC DNA]</scope>
    <source>
        <strain evidence="3">DSM 43817</strain>
    </source>
</reference>
<evidence type="ECO:0000256" key="1">
    <source>
        <dbReference type="SAM" id="MobiDB-lite"/>
    </source>
</evidence>
<organism evidence="2 3">
    <name type="scientific">Micromonospora pallida</name>
    <dbReference type="NCBI Taxonomy" id="145854"/>
    <lineage>
        <taxon>Bacteria</taxon>
        <taxon>Bacillati</taxon>
        <taxon>Actinomycetota</taxon>
        <taxon>Actinomycetes</taxon>
        <taxon>Micromonosporales</taxon>
        <taxon>Micromonosporaceae</taxon>
        <taxon>Micromonospora</taxon>
    </lineage>
</organism>
<feature type="compositionally biased region" description="Basic and acidic residues" evidence="1">
    <location>
        <begin position="95"/>
        <end position="122"/>
    </location>
</feature>
<dbReference type="OrthoDB" id="3400680at2"/>
<evidence type="ECO:0000313" key="2">
    <source>
        <dbReference type="EMBL" id="SCL41541.1"/>
    </source>
</evidence>
<dbReference type="AlphaFoldDB" id="A0A1C6TIF8"/>
<name>A0A1C6TIF8_9ACTN</name>
<accession>A0A1C6TIF8</accession>
<dbReference type="EMBL" id="FMHW01000002">
    <property type="protein sequence ID" value="SCL41541.1"/>
    <property type="molecule type" value="Genomic_DNA"/>
</dbReference>